<dbReference type="Pfam" id="PF24968">
    <property type="entry name" value="DUF7770"/>
    <property type="match status" value="1"/>
</dbReference>
<evidence type="ECO:0000313" key="3">
    <source>
        <dbReference type="Proteomes" id="UP001153461"/>
    </source>
</evidence>
<gene>
    <name evidence="2" type="ORF">PNAL_LOCUS6541</name>
</gene>
<dbReference type="OrthoDB" id="4281654at2759"/>
<dbReference type="InterPro" id="IPR056672">
    <property type="entry name" value="DUF7770"/>
</dbReference>
<dbReference type="Proteomes" id="UP001153461">
    <property type="component" value="Unassembled WGS sequence"/>
</dbReference>
<accession>A0A9W4HYA6</accession>
<evidence type="ECO:0000259" key="1">
    <source>
        <dbReference type="Pfam" id="PF24968"/>
    </source>
</evidence>
<feature type="domain" description="DUF7770" evidence="1">
    <location>
        <begin position="9"/>
        <end position="157"/>
    </location>
</feature>
<proteinExistence type="predicted"/>
<dbReference type="AlphaFoldDB" id="A0A9W4HYA6"/>
<reference evidence="2" key="1">
    <citation type="submission" date="2021-07" db="EMBL/GenBank/DDBJ databases">
        <authorList>
            <person name="Branca A.L. A."/>
        </authorList>
    </citation>
    <scope>NUCLEOTIDE SEQUENCE</scope>
</reference>
<evidence type="ECO:0000313" key="2">
    <source>
        <dbReference type="EMBL" id="CAG8167246.1"/>
    </source>
</evidence>
<sequence length="158" mass="17959">MNLDVYCVYAVGHSKLDQGGNHWCFYLDVDDNHSVRIDMTPSYAIPGSNIPGGSKGIMLITLLPYLYSRSSEKVVRLDVPAGVRVHNFVNLLVREKRHQYEFTEDGKGCRYWTDHQITLFQRSGLVVDPSQVTEARDSILTQYPDQVPYPLVLGSYYA</sequence>
<name>A0A9W4HYA6_PENNA</name>
<comment type="caution">
    <text evidence="2">The sequence shown here is derived from an EMBL/GenBank/DDBJ whole genome shotgun (WGS) entry which is preliminary data.</text>
</comment>
<protein>
    <recommendedName>
        <fullName evidence="1">DUF7770 domain-containing protein</fullName>
    </recommendedName>
</protein>
<organism evidence="2 3">
    <name type="scientific">Penicillium nalgiovense</name>
    <dbReference type="NCBI Taxonomy" id="60175"/>
    <lineage>
        <taxon>Eukaryota</taxon>
        <taxon>Fungi</taxon>
        <taxon>Dikarya</taxon>
        <taxon>Ascomycota</taxon>
        <taxon>Pezizomycotina</taxon>
        <taxon>Eurotiomycetes</taxon>
        <taxon>Eurotiomycetidae</taxon>
        <taxon>Eurotiales</taxon>
        <taxon>Aspergillaceae</taxon>
        <taxon>Penicillium</taxon>
    </lineage>
</organism>
<dbReference type="EMBL" id="CAJVNV010000333">
    <property type="protein sequence ID" value="CAG8167246.1"/>
    <property type="molecule type" value="Genomic_DNA"/>
</dbReference>